<comment type="caution">
    <text evidence="4">The sequence shown here is derived from an EMBL/GenBank/DDBJ whole genome shotgun (WGS) entry which is preliminary data.</text>
</comment>
<dbReference type="EMBL" id="JACSPR010000013">
    <property type="protein sequence ID" value="MBD8031274.1"/>
    <property type="molecule type" value="Genomic_DNA"/>
</dbReference>
<keyword evidence="5" id="KW-1185">Reference proteome</keyword>
<accession>A0A8I0HQN6</accession>
<dbReference type="InterPro" id="IPR036465">
    <property type="entry name" value="vWFA_dom_sf"/>
</dbReference>
<proteinExistence type="predicted"/>
<dbReference type="SUPFAM" id="SSF53300">
    <property type="entry name" value="vWA-like"/>
    <property type="match status" value="1"/>
</dbReference>
<evidence type="ECO:0000313" key="5">
    <source>
        <dbReference type="Proteomes" id="UP000650224"/>
    </source>
</evidence>
<dbReference type="CDD" id="cd00198">
    <property type="entry name" value="vWFA"/>
    <property type="match status" value="1"/>
</dbReference>
<evidence type="ECO:0000259" key="3">
    <source>
        <dbReference type="PROSITE" id="PS50234"/>
    </source>
</evidence>
<reference evidence="4 5" key="1">
    <citation type="submission" date="2020-08" db="EMBL/GenBank/DDBJ databases">
        <title>A Genomic Blueprint of the Chicken Gut Microbiome.</title>
        <authorList>
            <person name="Gilroy R."/>
            <person name="Ravi A."/>
            <person name="Getino M."/>
            <person name="Pursley I."/>
            <person name="Horton D.L."/>
            <person name="Alikhan N.-F."/>
            <person name="Baker D."/>
            <person name="Gharbi K."/>
            <person name="Hall N."/>
            <person name="Watson M."/>
            <person name="Adriaenssens E.M."/>
            <person name="Foster-Nyarko E."/>
            <person name="Jarju S."/>
            <person name="Secka A."/>
            <person name="Antonio M."/>
            <person name="Oren A."/>
            <person name="Chaudhuri R."/>
            <person name="La Ragione R.M."/>
            <person name="Hildebrand F."/>
            <person name="Pallen M.J."/>
        </authorList>
    </citation>
    <scope>NUCLEOTIDE SEQUENCE [LARGE SCALE GENOMIC DNA]</scope>
    <source>
        <strain evidence="4 5">Sa1YVA5</strain>
    </source>
</reference>
<dbReference type="Gene3D" id="3.40.50.410">
    <property type="entry name" value="von Willebrand factor, type A domain"/>
    <property type="match status" value="1"/>
</dbReference>
<feature type="transmembrane region" description="Helical" evidence="2">
    <location>
        <begin position="16"/>
        <end position="36"/>
    </location>
</feature>
<protein>
    <submittedName>
        <fullName evidence="4">VWA domain-containing protein</fullName>
    </submittedName>
</protein>
<feature type="region of interest" description="Disordered" evidence="1">
    <location>
        <begin position="44"/>
        <end position="63"/>
    </location>
</feature>
<keyword evidence="2" id="KW-1133">Transmembrane helix</keyword>
<sequence>MARHYSGQNNYRLSKSLTIALITIVAILALIIWWVFSNRSDDTTELADDTTETTTGESGCLQGELSLPVGGDPTLVEGMVEEYNATDPVVRDYCVTAEVAGPGEAAATYVFAGTRGEAAGALTQTGAVAASSQDSWSQADTVQAGVATTDGADTDLENVTFPVADAPTLSAAVALALAGDEDTAATALADDLDTTTDAATTTPVFAALESDELPGGYTFSPVDGAELPVWVIPVNAGTGLSEDQARAGAEFASFTTDTGDAGEATDTAAYATVVDRARALAEEPDAPAVEATTGAPSDTLIVQDTSGNMDRVVDGTQESYHTVVSRVLSDLARETGGLGNQVALNNYSSPINPGVTRGWRPNISFPDASNGTNAANAIARFGTGGVPLTRAAAVAAADIASEHAATSGREVRVVLVTSGSASDYSDEAFLADIRAAGGDNVTFHVVHVGSNPVDQVLTDYAISTGGTAVAATTPQDIDATLRAAFGF</sequence>
<dbReference type="InterPro" id="IPR002035">
    <property type="entry name" value="VWF_A"/>
</dbReference>
<dbReference type="AlphaFoldDB" id="A0A8I0HQN6"/>
<name>A0A8I0HQN6_9CORY</name>
<dbReference type="SMART" id="SM00327">
    <property type="entry name" value="VWA"/>
    <property type="match status" value="1"/>
</dbReference>
<organism evidence="4 5">
    <name type="scientific">Corynebacterium gallinarum</name>
    <dbReference type="NCBI Taxonomy" id="2762214"/>
    <lineage>
        <taxon>Bacteria</taxon>
        <taxon>Bacillati</taxon>
        <taxon>Actinomycetota</taxon>
        <taxon>Actinomycetes</taxon>
        <taxon>Mycobacteriales</taxon>
        <taxon>Corynebacteriaceae</taxon>
        <taxon>Corynebacterium</taxon>
    </lineage>
</organism>
<evidence type="ECO:0000256" key="1">
    <source>
        <dbReference type="SAM" id="MobiDB-lite"/>
    </source>
</evidence>
<dbReference type="Proteomes" id="UP000650224">
    <property type="component" value="Unassembled WGS sequence"/>
</dbReference>
<dbReference type="RefSeq" id="WP_191734507.1">
    <property type="nucleotide sequence ID" value="NZ_JACSPR010000013.1"/>
</dbReference>
<evidence type="ECO:0000313" key="4">
    <source>
        <dbReference type="EMBL" id="MBD8031274.1"/>
    </source>
</evidence>
<keyword evidence="2" id="KW-0812">Transmembrane</keyword>
<evidence type="ECO:0000256" key="2">
    <source>
        <dbReference type="SAM" id="Phobius"/>
    </source>
</evidence>
<gene>
    <name evidence="4" type="ORF">H9627_13280</name>
</gene>
<feature type="domain" description="VWFA" evidence="3">
    <location>
        <begin position="298"/>
        <end position="487"/>
    </location>
</feature>
<keyword evidence="2" id="KW-0472">Membrane</keyword>
<dbReference type="PROSITE" id="PS50234">
    <property type="entry name" value="VWFA"/>
    <property type="match status" value="1"/>
</dbReference>